<protein>
    <recommendedName>
        <fullName evidence="7">Flagellar protein</fullName>
    </recommendedName>
</protein>
<evidence type="ECO:0000256" key="4">
    <source>
        <dbReference type="ARBA" id="ARBA00023136"/>
    </source>
</evidence>
<proteinExistence type="inferred from homology"/>
<keyword evidence="5 7" id="KW-0975">Bacterial flagellum</keyword>
<evidence type="ECO:0000256" key="2">
    <source>
        <dbReference type="ARBA" id="ARBA00022692"/>
    </source>
</evidence>
<reference evidence="8 9" key="1">
    <citation type="submission" date="2024-04" db="EMBL/GenBank/DDBJ databases">
        <title>Draft genome sequence of Thalassolituus maritimus NBRC 116585.</title>
        <authorList>
            <person name="Miyakawa T."/>
            <person name="Kusuya Y."/>
            <person name="Miura T."/>
        </authorList>
    </citation>
    <scope>NUCLEOTIDE SEQUENCE [LARGE SCALE GENOMIC DNA]</scope>
    <source>
        <strain evidence="8 9">5NW40-0001</strain>
    </source>
</reference>
<gene>
    <name evidence="8" type="ORF">NBRC116585_26660</name>
</gene>
<comment type="similarity">
    <text evidence="6 7">Belongs to the FliO/MopB family.</text>
</comment>
<keyword evidence="3 7" id="KW-1133">Transmembrane helix</keyword>
<keyword evidence="2 7" id="KW-0812">Transmembrane</keyword>
<evidence type="ECO:0000256" key="5">
    <source>
        <dbReference type="ARBA" id="ARBA00023143"/>
    </source>
</evidence>
<feature type="transmembrane region" description="Helical" evidence="7">
    <location>
        <begin position="41"/>
        <end position="59"/>
    </location>
</feature>
<comment type="caution">
    <text evidence="8">The sequence shown here is derived from an EMBL/GenBank/DDBJ whole genome shotgun (WGS) entry which is preliminary data.</text>
</comment>
<evidence type="ECO:0000313" key="9">
    <source>
        <dbReference type="Proteomes" id="UP001481413"/>
    </source>
</evidence>
<evidence type="ECO:0000256" key="7">
    <source>
        <dbReference type="RuleBase" id="RU362064"/>
    </source>
</evidence>
<dbReference type="NCBIfam" id="TIGR03500">
    <property type="entry name" value="FliO_TIGR"/>
    <property type="match status" value="1"/>
</dbReference>
<comment type="subcellular location">
    <subcellularLocation>
        <location evidence="7">Cell membrane</location>
    </subcellularLocation>
    <subcellularLocation>
        <location evidence="7">Bacterial flagellum basal body</location>
    </subcellularLocation>
</comment>
<dbReference type="PANTHER" id="PTHR38766:SF1">
    <property type="entry name" value="FLAGELLAR PROTEIN FLIO"/>
    <property type="match status" value="1"/>
</dbReference>
<evidence type="ECO:0000256" key="6">
    <source>
        <dbReference type="ARBA" id="ARBA00037937"/>
    </source>
</evidence>
<accession>A0ABQ0A2C0</accession>
<dbReference type="InterPro" id="IPR052205">
    <property type="entry name" value="FliO/MopB"/>
</dbReference>
<sequence>MNVYTACVKSFLLLSLGSLVRAEEQAPVLMQTSPMASGGKVVLFLLLVVGLILGLAWLVNKTRVGQFASQGQHLKTLAVLPLGQREKVAIIQAGDQQLVIGVTPNGINTLATLDQPLPEVEQKPADFADILRKAVRK</sequence>
<name>A0ABQ0A2C0_9GAMM</name>
<evidence type="ECO:0000313" key="8">
    <source>
        <dbReference type="EMBL" id="GAA6146548.1"/>
    </source>
</evidence>
<dbReference type="InterPro" id="IPR022781">
    <property type="entry name" value="Flagellar_biosynth_FliO"/>
</dbReference>
<evidence type="ECO:0000256" key="1">
    <source>
        <dbReference type="ARBA" id="ARBA00022475"/>
    </source>
</evidence>
<organism evidence="8 9">
    <name type="scientific">Thalassolituus maritimus</name>
    <dbReference type="NCBI Taxonomy" id="484498"/>
    <lineage>
        <taxon>Bacteria</taxon>
        <taxon>Pseudomonadati</taxon>
        <taxon>Pseudomonadota</taxon>
        <taxon>Gammaproteobacteria</taxon>
        <taxon>Oceanospirillales</taxon>
        <taxon>Oceanospirillaceae</taxon>
        <taxon>Thalassolituus</taxon>
    </lineage>
</organism>
<dbReference type="EMBL" id="BAABWH010000008">
    <property type="protein sequence ID" value="GAA6146548.1"/>
    <property type="molecule type" value="Genomic_DNA"/>
</dbReference>
<keyword evidence="4 7" id="KW-0472">Membrane</keyword>
<keyword evidence="9" id="KW-1185">Reference proteome</keyword>
<dbReference type="PANTHER" id="PTHR38766">
    <property type="entry name" value="FLAGELLAR PROTEIN FLIO"/>
    <property type="match status" value="1"/>
</dbReference>
<keyword evidence="1 7" id="KW-1003">Cell membrane</keyword>
<evidence type="ECO:0000256" key="3">
    <source>
        <dbReference type="ARBA" id="ARBA00022989"/>
    </source>
</evidence>
<dbReference type="Proteomes" id="UP001481413">
    <property type="component" value="Unassembled WGS sequence"/>
</dbReference>
<dbReference type="Pfam" id="PF04347">
    <property type="entry name" value="FliO"/>
    <property type="match status" value="1"/>
</dbReference>